<evidence type="ECO:0000313" key="2">
    <source>
        <dbReference type="Proteomes" id="UP000566819"/>
    </source>
</evidence>
<dbReference type="AlphaFoldDB" id="A0A8H4R8V1"/>
<dbReference type="Proteomes" id="UP000566819">
    <property type="component" value="Unassembled WGS sequence"/>
</dbReference>
<organism evidence="1 2">
    <name type="scientific">Cudoniella acicularis</name>
    <dbReference type="NCBI Taxonomy" id="354080"/>
    <lineage>
        <taxon>Eukaryota</taxon>
        <taxon>Fungi</taxon>
        <taxon>Dikarya</taxon>
        <taxon>Ascomycota</taxon>
        <taxon>Pezizomycotina</taxon>
        <taxon>Leotiomycetes</taxon>
        <taxon>Helotiales</taxon>
        <taxon>Tricladiaceae</taxon>
        <taxon>Cudoniella</taxon>
    </lineage>
</organism>
<reference evidence="1 2" key="1">
    <citation type="submission" date="2020-03" db="EMBL/GenBank/DDBJ databases">
        <title>Draft Genome Sequence of Cudoniella acicularis.</title>
        <authorList>
            <person name="Buettner E."/>
            <person name="Kellner H."/>
        </authorList>
    </citation>
    <scope>NUCLEOTIDE SEQUENCE [LARGE SCALE GENOMIC DNA]</scope>
    <source>
        <strain evidence="1 2">DSM 108380</strain>
    </source>
</reference>
<gene>
    <name evidence="1" type="ORF">G7Y89_g13286</name>
</gene>
<name>A0A8H4R8V1_9HELO</name>
<dbReference type="EMBL" id="JAAMPI010001527">
    <property type="protein sequence ID" value="KAF4624886.1"/>
    <property type="molecule type" value="Genomic_DNA"/>
</dbReference>
<comment type="caution">
    <text evidence="1">The sequence shown here is derived from an EMBL/GenBank/DDBJ whole genome shotgun (WGS) entry which is preliminary data.</text>
</comment>
<evidence type="ECO:0000313" key="1">
    <source>
        <dbReference type="EMBL" id="KAF4624886.1"/>
    </source>
</evidence>
<keyword evidence="2" id="KW-1185">Reference proteome</keyword>
<proteinExistence type="predicted"/>
<accession>A0A8H4R8V1</accession>
<dbReference type="OrthoDB" id="5428890at2759"/>
<sequence length="233" mass="27455">MKEVLRTFLQCEEEKVELERFGSYQAYHDRSWLALKSGHPPEADSMEPITHEHIQMVVKLISDDVLTSKYCQRKGLGEGMIKNLLFQHHSEESMNRTIDLALRLWLVLHIRDDEFSWGTHSIQWDDQKPLQTFIAEQFPKPRMLKDLSERMFDFVLPDNFTMVKLKRYSGIKVHWTDNLSEHLDFDKDHRILKNFPLKYYVNSLRRRFGEAPSLAVTEILAPLADNPITARSN</sequence>
<protein>
    <submittedName>
        <fullName evidence="1">Uncharacterized protein</fullName>
    </submittedName>
</protein>